<dbReference type="EMBL" id="BJNY01000004">
    <property type="protein sequence ID" value="GED05305.1"/>
    <property type="molecule type" value="Genomic_DNA"/>
</dbReference>
<keyword evidence="1" id="KW-0732">Signal</keyword>
<evidence type="ECO:0000256" key="1">
    <source>
        <dbReference type="SAM" id="SignalP"/>
    </source>
</evidence>
<feature type="signal peptide" evidence="1">
    <location>
        <begin position="1"/>
        <end position="19"/>
    </location>
</feature>
<keyword evidence="3" id="KW-1185">Reference proteome</keyword>
<dbReference type="AlphaFoldDB" id="A0A4Y4DNS1"/>
<dbReference type="RefSeq" id="WP_141362245.1">
    <property type="nucleotide sequence ID" value="NZ_BAAAJL010000001.1"/>
</dbReference>
<sequence length="148" mass="16338">MRARILAAAVMAVLPLASCVEVQFEPGPRTAPAVAPSEARRLHNEQEQQLQGQEWADQIRWDYELAAEDYLIEDLTSGFYDRQLIAWGASDVGHLEVSVPQSSAEDAYEDLDWMAATLLERLDASVRSVTITVQGEQATGYATRDLGS</sequence>
<reference evidence="2 3" key="1">
    <citation type="submission" date="2019-06" db="EMBL/GenBank/DDBJ databases">
        <title>Whole genome shotgun sequence of Glutamicibacter uratoxydans NBRC 15515.</title>
        <authorList>
            <person name="Hosoyama A."/>
            <person name="Uohara A."/>
            <person name="Ohji S."/>
            <person name="Ichikawa N."/>
        </authorList>
    </citation>
    <scope>NUCLEOTIDE SEQUENCE [LARGE SCALE GENOMIC DNA]</scope>
    <source>
        <strain evidence="2 3">NBRC 15515</strain>
    </source>
</reference>
<evidence type="ECO:0000313" key="2">
    <source>
        <dbReference type="EMBL" id="GED05305.1"/>
    </source>
</evidence>
<organism evidence="2 3">
    <name type="scientific">Glutamicibacter uratoxydans</name>
    <name type="common">Arthrobacter uratoxydans</name>
    <dbReference type="NCBI Taxonomy" id="43667"/>
    <lineage>
        <taxon>Bacteria</taxon>
        <taxon>Bacillati</taxon>
        <taxon>Actinomycetota</taxon>
        <taxon>Actinomycetes</taxon>
        <taxon>Micrococcales</taxon>
        <taxon>Micrococcaceae</taxon>
        <taxon>Glutamicibacter</taxon>
    </lineage>
</organism>
<protein>
    <recommendedName>
        <fullName evidence="4">Lipoprotein</fullName>
    </recommendedName>
</protein>
<feature type="chain" id="PRO_5039648958" description="Lipoprotein" evidence="1">
    <location>
        <begin position="20"/>
        <end position="148"/>
    </location>
</feature>
<dbReference type="Proteomes" id="UP000316612">
    <property type="component" value="Unassembled WGS sequence"/>
</dbReference>
<evidence type="ECO:0008006" key="4">
    <source>
        <dbReference type="Google" id="ProtNLM"/>
    </source>
</evidence>
<comment type="caution">
    <text evidence="2">The sequence shown here is derived from an EMBL/GenBank/DDBJ whole genome shotgun (WGS) entry which is preliminary data.</text>
</comment>
<gene>
    <name evidence="2" type="ORF">AUR04nite_08370</name>
</gene>
<accession>A0A4Y4DNS1</accession>
<evidence type="ECO:0000313" key="3">
    <source>
        <dbReference type="Proteomes" id="UP000316612"/>
    </source>
</evidence>
<proteinExistence type="predicted"/>
<name>A0A4Y4DNS1_GLUUR</name>